<dbReference type="InterPro" id="IPR006862">
    <property type="entry name" value="Thio_Ohase/aa_AcTrfase"/>
</dbReference>
<dbReference type="GO" id="GO:0006637">
    <property type="term" value="P:acyl-CoA metabolic process"/>
    <property type="evidence" value="ECO:0007669"/>
    <property type="project" value="InterPro"/>
</dbReference>
<feature type="active site" description="Charge relay system" evidence="2">
    <location>
        <position position="397"/>
    </location>
</feature>
<dbReference type="Gene3D" id="3.40.50.1820">
    <property type="entry name" value="alpha/beta hydrolase"/>
    <property type="match status" value="1"/>
</dbReference>
<dbReference type="Proteomes" id="UP000694523">
    <property type="component" value="Unplaced"/>
</dbReference>
<proteinExistence type="inferred from homology"/>
<dbReference type="GO" id="GO:0047617">
    <property type="term" value="F:fatty acyl-CoA hydrolase activity"/>
    <property type="evidence" value="ECO:0007669"/>
    <property type="project" value="TreeGrafter"/>
</dbReference>
<dbReference type="PANTHER" id="PTHR10824:SF36">
    <property type="entry name" value="ACYL-COA THIOESTERASE 17-RELATED"/>
    <property type="match status" value="1"/>
</dbReference>
<dbReference type="Ensembl" id="ENSNMLT00000049273.1">
    <property type="protein sequence ID" value="ENSNMLP00000044391.1"/>
    <property type="gene ID" value="ENSNMLG00000026868.1"/>
</dbReference>
<dbReference type="PIRSF" id="PIRSF016521">
    <property type="entry name" value="Acyl-CoA_hydro"/>
    <property type="match status" value="1"/>
</dbReference>
<dbReference type="SUPFAM" id="SSF53474">
    <property type="entry name" value="alpha/beta-Hydrolases"/>
    <property type="match status" value="1"/>
</dbReference>
<dbReference type="Gene3D" id="2.60.40.2240">
    <property type="entry name" value="Acyl-CoA thioester hydrolase/BAAT N-terminal domain"/>
    <property type="match status" value="1"/>
</dbReference>
<accession>A0A8C6V3Z5</accession>
<reference evidence="6" key="2">
    <citation type="submission" date="2025-09" db="UniProtKB">
        <authorList>
            <consortium name="Ensembl"/>
        </authorList>
    </citation>
    <scope>IDENTIFICATION</scope>
</reference>
<evidence type="ECO:0000256" key="2">
    <source>
        <dbReference type="PIRSR" id="PIRSR016521-1"/>
    </source>
</evidence>
<evidence type="ECO:0000259" key="4">
    <source>
        <dbReference type="Pfam" id="PF04775"/>
    </source>
</evidence>
<evidence type="ECO:0000256" key="3">
    <source>
        <dbReference type="SAM" id="SignalP"/>
    </source>
</evidence>
<evidence type="ECO:0000313" key="7">
    <source>
        <dbReference type="Proteomes" id="UP000694523"/>
    </source>
</evidence>
<dbReference type="GO" id="GO:0006631">
    <property type="term" value="P:fatty acid metabolic process"/>
    <property type="evidence" value="ECO:0007669"/>
    <property type="project" value="TreeGrafter"/>
</dbReference>
<dbReference type="InterPro" id="IPR016662">
    <property type="entry name" value="Acyl-CoA_thioEstase_long-chain"/>
</dbReference>
<name>A0A8C6V3Z5_9GOBI</name>
<dbReference type="Pfam" id="PF08840">
    <property type="entry name" value="BAAT_C"/>
    <property type="match status" value="1"/>
</dbReference>
<evidence type="ECO:0000259" key="5">
    <source>
        <dbReference type="Pfam" id="PF08840"/>
    </source>
</evidence>
<feature type="domain" description="BAAT/Acyl-CoA thioester hydrolase C-terminal" evidence="5">
    <location>
        <begin position="245"/>
        <end position="450"/>
    </location>
</feature>
<dbReference type="InterPro" id="IPR029058">
    <property type="entry name" value="AB_hydrolase_fold"/>
</dbReference>
<dbReference type="PANTHER" id="PTHR10824">
    <property type="entry name" value="ACYL-COENZYME A THIOESTERASE-RELATED"/>
    <property type="match status" value="1"/>
</dbReference>
<feature type="active site" description="Charge relay system" evidence="2">
    <location>
        <position position="270"/>
    </location>
</feature>
<comment type="similarity">
    <text evidence="1">Belongs to the C/M/P thioester hydrolase family.</text>
</comment>
<dbReference type="InterPro" id="IPR042490">
    <property type="entry name" value="Thio_Ohase/BAAT_N"/>
</dbReference>
<reference evidence="6" key="1">
    <citation type="submission" date="2025-08" db="UniProtKB">
        <authorList>
            <consortium name="Ensembl"/>
        </authorList>
    </citation>
    <scope>IDENTIFICATION</scope>
</reference>
<feature type="domain" description="Acyl-CoA thioester hydrolase/bile acid-CoA amino acid N-acetyltransferase" evidence="4">
    <location>
        <begin position="44"/>
        <end position="177"/>
    </location>
</feature>
<dbReference type="Pfam" id="PF04775">
    <property type="entry name" value="Bile_Hydr_Trans"/>
    <property type="match status" value="1"/>
</dbReference>
<keyword evidence="7" id="KW-1185">Reference proteome</keyword>
<dbReference type="InterPro" id="IPR014940">
    <property type="entry name" value="BAAT_C"/>
</dbReference>
<dbReference type="FunFam" id="3.40.50.1820:FF:000024">
    <property type="entry name" value="acyl-coenzyme A thioesterase 4"/>
    <property type="match status" value="1"/>
</dbReference>
<dbReference type="AlphaFoldDB" id="A0A8C6V3Z5"/>
<feature type="active site" description="Charge relay system" evidence="2">
    <location>
        <position position="362"/>
    </location>
</feature>
<evidence type="ECO:0000256" key="1">
    <source>
        <dbReference type="ARBA" id="ARBA00006538"/>
    </source>
</evidence>
<organism evidence="6 7">
    <name type="scientific">Neogobius melanostomus</name>
    <name type="common">round goby</name>
    <dbReference type="NCBI Taxonomy" id="47308"/>
    <lineage>
        <taxon>Eukaryota</taxon>
        <taxon>Metazoa</taxon>
        <taxon>Chordata</taxon>
        <taxon>Craniata</taxon>
        <taxon>Vertebrata</taxon>
        <taxon>Euteleostomi</taxon>
        <taxon>Actinopterygii</taxon>
        <taxon>Neopterygii</taxon>
        <taxon>Teleostei</taxon>
        <taxon>Neoteleostei</taxon>
        <taxon>Acanthomorphata</taxon>
        <taxon>Gobiaria</taxon>
        <taxon>Gobiiformes</taxon>
        <taxon>Gobioidei</taxon>
        <taxon>Gobiidae</taxon>
        <taxon>Benthophilinae</taxon>
        <taxon>Neogobiini</taxon>
        <taxon>Neogobius</taxon>
    </lineage>
</organism>
<protein>
    <submittedName>
        <fullName evidence="6">Uncharacterized protein</fullName>
    </submittedName>
</protein>
<feature type="chain" id="PRO_5034482603" evidence="3">
    <location>
        <begin position="20"/>
        <end position="454"/>
    </location>
</feature>
<feature type="signal peptide" evidence="3">
    <location>
        <begin position="1"/>
        <end position="19"/>
    </location>
</feature>
<keyword evidence="3" id="KW-0732">Signal</keyword>
<evidence type="ECO:0000313" key="6">
    <source>
        <dbReference type="Ensembl" id="ENSNMLP00000044391.1"/>
    </source>
</evidence>
<sequence length="454" mass="50094">MTPWMRSCTTFAKLRCSLGALARVRWSSSVGPVLTADPTRALMDEQIRIRARHLPPLSPVTLWTQMYCEDGDLWQSYAHYNTNSDGSVNLCRDASVGGSYVGCEPMGLFWALQPAPGGREGLRLRKRDVQAPYVFNLSVSGGHVSPDDRGTQGSELASVSIERWYMAPGVKRMEIREHGLVGTLFIPPGPGPFPAVLDLWGMGGGLVEYRSALLASKGYASFSLAYFGHKNLPGPLDTVNVGNWYFKKAYQFLQNHDQICGDRIGVIGLSYGVYLTLRIATLPGVEPSCCICINGPVGSTISLPDAEARTEPFEFNQKHWTFDAKGQVMFKEVSRPDNILPENVVEMEKLSCPVLFIVGEDDTSAASTENADLLEETLKAADKGHLFTRLSYTGAGHLIEPPYAPNARVSLWRVKPKKLFTLWGGHVAPHAAAQEDTWRKMLEFMDTHLRGDRG</sequence>